<feature type="region of interest" description="Disordered" evidence="1">
    <location>
        <begin position="192"/>
        <end position="368"/>
    </location>
</feature>
<comment type="caution">
    <text evidence="2">The sequence shown here is derived from an EMBL/GenBank/DDBJ whole genome shotgun (WGS) entry which is preliminary data.</text>
</comment>
<feature type="compositionally biased region" description="Polar residues" evidence="1">
    <location>
        <begin position="279"/>
        <end position="301"/>
    </location>
</feature>
<feature type="region of interest" description="Disordered" evidence="1">
    <location>
        <begin position="705"/>
        <end position="748"/>
    </location>
</feature>
<evidence type="ECO:0000313" key="3">
    <source>
        <dbReference type="Proteomes" id="UP001163846"/>
    </source>
</evidence>
<feature type="compositionally biased region" description="Polar residues" evidence="1">
    <location>
        <begin position="325"/>
        <end position="338"/>
    </location>
</feature>
<feature type="compositionally biased region" description="Low complexity" evidence="1">
    <location>
        <begin position="729"/>
        <end position="748"/>
    </location>
</feature>
<feature type="compositionally biased region" description="Low complexity" evidence="1">
    <location>
        <begin position="76"/>
        <end position="87"/>
    </location>
</feature>
<accession>A0AA38PBW0</accession>
<feature type="compositionally biased region" description="Basic and acidic residues" evidence="1">
    <location>
        <begin position="1131"/>
        <end position="1141"/>
    </location>
</feature>
<protein>
    <recommendedName>
        <fullName evidence="4">Zn(2)-C6 fungal-type domain-containing protein</fullName>
    </recommendedName>
</protein>
<dbReference type="Proteomes" id="UP001163846">
    <property type="component" value="Unassembled WGS sequence"/>
</dbReference>
<feature type="compositionally biased region" description="Polar residues" evidence="1">
    <location>
        <begin position="113"/>
        <end position="122"/>
    </location>
</feature>
<keyword evidence="3" id="KW-1185">Reference proteome</keyword>
<feature type="compositionally biased region" description="Basic and acidic residues" evidence="1">
    <location>
        <begin position="954"/>
        <end position="967"/>
    </location>
</feature>
<feature type="region of interest" description="Disordered" evidence="1">
    <location>
        <begin position="455"/>
        <end position="504"/>
    </location>
</feature>
<sequence>MAAIDKRGAFTDPWGREFLSDGTPLDSGKQGEDQPQVADGDELSESEDQLSDDKDENAKTGASLSQSTTTAGTSGKTLPKIKLKLTPNYDGPESEEETGTSGMTRPPLPPQKTGATDTSASETISTAAVSTSPVVVNTLGGKTVPITKTKAKEVLSIRDPPCWRCKTLDKPCESSSLRFSCTMCYKRHWACSVNPPPPRQKKGHGGGGGTHSAPPKTRSLPATTTPGATVDPSMNDVAGAESISTGPVFPHRSVSAKSVTAKRPRSPTPTPREEGDPGTVSSGISAPQNKKTRTSMRTITKPQPQHNPQPIPQQPRTQPPRSQSKVSGGSSTFLNQGSVRPISISPASQSQPTIQSHSPSQSHSQLHLQSNSSTIALGQPQPQVPSSQSTQTIAVSNIPELKSLQTQVDVLVQRNEQSQSVLEKHTAMLDALLGNMKVLLGSRFIDVGEERPAGISQSTSTLTQLPAKDKRKENPEVATFSSSSHKAVAPASHTQDAEMEELDELDELSPVENANQSLLLPSVSATLGVNGHGHGLSHAAPAGSNTLEAAEAVDAGVSHPSKLSYPSVSVPPSSSSSAAGLMGPAVSGSRQAQSSQRIDQPPRVISVAPVRTISTGAGKATSRETPPVSTSRETTRSSLPSSASLPSSVSTLSSVQGPSASSLNVDHSHHKAKPKPKGKNPYPNIPAIPATNLPAQAVPLSTLIHKDHPPQTLSGSSAPAPVYPSTAISSGSSNEPSHSNSNTNIPTISTLPIPTISSIPATTTPVTMAAAPLSPASTASAIDVDNDNDAEKVVQGGEIQVLAPSSRSHSHSRTGHDIVDDHKNKSHTHDYRRPHLDPEFYGSRAAYTNSSSHSAHRRHLSHTSRSSHPAHTVQPSHRSHHSHPSSQTSRASRGRYLSRSPPPYGYNSYDNPDGYHGYNRNVGHDGYESQGRYNGYVRYDRHDSSDGSDGYENIDDREGYRDNDSRILRPASFPRHQTENQPRPLTESQARSRPLPWSESESRPRVIVSPDSPRSRSSSRTQTRRELQATVAAPPADRFSSTRPVSERFYRLSPIPPSHDNDTPPHHHQDLPPFLRDSSDMHINSLVGNDNRSQSRPRRERQDLVDLDFEDFRRDVPTAGGKGHVAQGSYEDTRHRGDRLSAEMNDEFGVDPILMDGRGREGSGGEGEGHSRDLKSGYQAGDDARDELDVRDAMSEEAYEASEVKHTLDPREP</sequence>
<proteinExistence type="predicted"/>
<feature type="compositionally biased region" description="Basic and acidic residues" evidence="1">
    <location>
        <begin position="1202"/>
        <end position="1213"/>
    </location>
</feature>
<feature type="compositionally biased region" description="Low complexity" evidence="1">
    <location>
        <begin position="637"/>
        <end position="659"/>
    </location>
</feature>
<feature type="region of interest" description="Disordered" evidence="1">
    <location>
        <begin position="799"/>
        <end position="1103"/>
    </location>
</feature>
<evidence type="ECO:0008006" key="4">
    <source>
        <dbReference type="Google" id="ProtNLM"/>
    </source>
</evidence>
<feature type="compositionally biased region" description="Basic residues" evidence="1">
    <location>
        <begin position="668"/>
        <end position="678"/>
    </location>
</feature>
<feature type="compositionally biased region" description="Low complexity" evidence="1">
    <location>
        <begin position="341"/>
        <end position="368"/>
    </location>
</feature>
<dbReference type="AlphaFoldDB" id="A0AA38PBW0"/>
<feature type="compositionally biased region" description="Low complexity" evidence="1">
    <location>
        <begin position="314"/>
        <end position="324"/>
    </location>
</feature>
<gene>
    <name evidence="2" type="ORF">F5878DRAFT_615134</name>
</gene>
<feature type="compositionally biased region" description="Polar residues" evidence="1">
    <location>
        <begin position="60"/>
        <end position="75"/>
    </location>
</feature>
<feature type="compositionally biased region" description="Polar residues" evidence="1">
    <location>
        <begin position="588"/>
        <end position="598"/>
    </location>
</feature>
<feature type="compositionally biased region" description="Basic and acidic residues" evidence="1">
    <location>
        <begin position="1"/>
        <end position="19"/>
    </location>
</feature>
<feature type="compositionally biased region" description="Low complexity" evidence="1">
    <location>
        <begin position="561"/>
        <end position="577"/>
    </location>
</feature>
<feature type="compositionally biased region" description="Basic and acidic residues" evidence="1">
    <location>
        <begin position="814"/>
        <end position="838"/>
    </location>
</feature>
<evidence type="ECO:0000256" key="1">
    <source>
        <dbReference type="SAM" id="MobiDB-lite"/>
    </source>
</evidence>
<feature type="compositionally biased region" description="Basic and acidic residues" evidence="1">
    <location>
        <begin position="1157"/>
        <end position="1175"/>
    </location>
</feature>
<feature type="region of interest" description="Disordered" evidence="1">
    <location>
        <begin position="561"/>
        <end position="690"/>
    </location>
</feature>
<feature type="compositionally biased region" description="Polar residues" evidence="1">
    <location>
        <begin position="979"/>
        <end position="991"/>
    </location>
</feature>
<evidence type="ECO:0000313" key="2">
    <source>
        <dbReference type="EMBL" id="KAJ3839830.1"/>
    </source>
</evidence>
<feature type="region of interest" description="Disordered" evidence="1">
    <location>
        <begin position="1"/>
        <end position="126"/>
    </location>
</feature>
<dbReference type="EMBL" id="MU806107">
    <property type="protein sequence ID" value="KAJ3839830.1"/>
    <property type="molecule type" value="Genomic_DNA"/>
</dbReference>
<reference evidence="2" key="1">
    <citation type="submission" date="2022-08" db="EMBL/GenBank/DDBJ databases">
        <authorList>
            <consortium name="DOE Joint Genome Institute"/>
            <person name="Min B."/>
            <person name="Riley R."/>
            <person name="Sierra-Patev S."/>
            <person name="Naranjo-Ortiz M."/>
            <person name="Looney B."/>
            <person name="Konkel Z."/>
            <person name="Slot J.C."/>
            <person name="Sakamoto Y."/>
            <person name="Steenwyk J.L."/>
            <person name="Rokas A."/>
            <person name="Carro J."/>
            <person name="Camarero S."/>
            <person name="Ferreira P."/>
            <person name="Molpeceres G."/>
            <person name="Ruiz-Duenas F.J."/>
            <person name="Serrano A."/>
            <person name="Henrissat B."/>
            <person name="Drula E."/>
            <person name="Hughes K.W."/>
            <person name="Mata J.L."/>
            <person name="Ishikawa N.K."/>
            <person name="Vargas-Isla R."/>
            <person name="Ushijima S."/>
            <person name="Smith C.A."/>
            <person name="Ahrendt S."/>
            <person name="Andreopoulos W."/>
            <person name="He G."/>
            <person name="Labutti K."/>
            <person name="Lipzen A."/>
            <person name="Ng V."/>
            <person name="Sandor L."/>
            <person name="Barry K."/>
            <person name="Martinez A.T."/>
            <person name="Xiao Y."/>
            <person name="Gibbons J.G."/>
            <person name="Terashima K."/>
            <person name="Hibbett D.S."/>
            <person name="Grigoriev I.V."/>
        </authorList>
    </citation>
    <scope>NUCLEOTIDE SEQUENCE</scope>
    <source>
        <strain evidence="2">TFB9207</strain>
    </source>
</reference>
<name>A0AA38PBW0_9AGAR</name>
<organism evidence="2 3">
    <name type="scientific">Lentinula raphanica</name>
    <dbReference type="NCBI Taxonomy" id="153919"/>
    <lineage>
        <taxon>Eukaryota</taxon>
        <taxon>Fungi</taxon>
        <taxon>Dikarya</taxon>
        <taxon>Basidiomycota</taxon>
        <taxon>Agaricomycotina</taxon>
        <taxon>Agaricomycetes</taxon>
        <taxon>Agaricomycetidae</taxon>
        <taxon>Agaricales</taxon>
        <taxon>Marasmiineae</taxon>
        <taxon>Omphalotaceae</taxon>
        <taxon>Lentinula</taxon>
    </lineage>
</organism>
<feature type="compositionally biased region" description="Polar residues" evidence="1">
    <location>
        <begin position="455"/>
        <end position="464"/>
    </location>
</feature>
<feature type="compositionally biased region" description="Low complexity" evidence="1">
    <location>
        <begin position="1005"/>
        <end position="1021"/>
    </location>
</feature>
<feature type="compositionally biased region" description="Polar residues" evidence="1">
    <location>
        <begin position="623"/>
        <end position="632"/>
    </location>
</feature>
<feature type="compositionally biased region" description="Basic and acidic residues" evidence="1">
    <location>
        <begin position="1059"/>
        <end position="1070"/>
    </location>
</feature>
<feature type="region of interest" description="Disordered" evidence="1">
    <location>
        <begin position="1115"/>
        <end position="1213"/>
    </location>
</feature>
<feature type="compositionally biased region" description="Acidic residues" evidence="1">
    <location>
        <begin position="39"/>
        <end position="55"/>
    </location>
</feature>